<feature type="coiled-coil region" evidence="1">
    <location>
        <begin position="97"/>
        <end position="134"/>
    </location>
</feature>
<keyword evidence="4" id="KW-1185">Reference proteome</keyword>
<dbReference type="EMBL" id="FJOG01000019">
    <property type="protein sequence ID" value="CZR62078.1"/>
    <property type="molecule type" value="Genomic_DNA"/>
</dbReference>
<evidence type="ECO:0000256" key="1">
    <source>
        <dbReference type="SAM" id="Coils"/>
    </source>
</evidence>
<dbReference type="AlphaFoldDB" id="A0A1L7XAL4"/>
<sequence>MQKGRIEKAKSKKAKKEATRARAAIASKSRYVKGTHQEGEKGGYFPEQLLSISQVFSVLQSLKAEDFALTFCLREVAKHQGRLVKVVYKDKTRNEQVEKLKEQNKEYADTKTSLDAARKEATEFELVAIRLKQELFNKEPLFMVGVTVGVGFIKAVKRTSVNSDLKISRENQEKDVISAKNDAVHRANIIADRSLFTLGILKITREKEDFEYVYKVSNRGEPGGRFLAIKNLWGSMVACYFKTTYTHDKVALVPGQLSPARHALERRPAPRRLH</sequence>
<dbReference type="OrthoDB" id="3564465at2759"/>
<proteinExistence type="predicted"/>
<name>A0A1L7XAL4_9HELO</name>
<dbReference type="Proteomes" id="UP000184330">
    <property type="component" value="Unassembled WGS sequence"/>
</dbReference>
<organism evidence="3 4">
    <name type="scientific">Phialocephala subalpina</name>
    <dbReference type="NCBI Taxonomy" id="576137"/>
    <lineage>
        <taxon>Eukaryota</taxon>
        <taxon>Fungi</taxon>
        <taxon>Dikarya</taxon>
        <taxon>Ascomycota</taxon>
        <taxon>Pezizomycotina</taxon>
        <taxon>Leotiomycetes</taxon>
        <taxon>Helotiales</taxon>
        <taxon>Mollisiaceae</taxon>
        <taxon>Phialocephala</taxon>
        <taxon>Phialocephala fortinii species complex</taxon>
    </lineage>
</organism>
<feature type="region of interest" description="Disordered" evidence="2">
    <location>
        <begin position="1"/>
        <end position="20"/>
    </location>
</feature>
<keyword evidence="1" id="KW-0175">Coiled coil</keyword>
<evidence type="ECO:0000313" key="4">
    <source>
        <dbReference type="Proteomes" id="UP000184330"/>
    </source>
</evidence>
<protein>
    <submittedName>
        <fullName evidence="3">Uncharacterized protein</fullName>
    </submittedName>
</protein>
<evidence type="ECO:0000256" key="2">
    <source>
        <dbReference type="SAM" id="MobiDB-lite"/>
    </source>
</evidence>
<accession>A0A1L7XAL4</accession>
<reference evidence="3 4" key="1">
    <citation type="submission" date="2016-03" db="EMBL/GenBank/DDBJ databases">
        <authorList>
            <person name="Ploux O."/>
        </authorList>
    </citation>
    <scope>NUCLEOTIDE SEQUENCE [LARGE SCALE GENOMIC DNA]</scope>
    <source>
        <strain evidence="3 4">UAMH 11012</strain>
    </source>
</reference>
<evidence type="ECO:0000313" key="3">
    <source>
        <dbReference type="EMBL" id="CZR62078.1"/>
    </source>
</evidence>
<gene>
    <name evidence="3" type="ORF">PAC_11975</name>
</gene>